<feature type="compositionally biased region" description="Pro residues" evidence="1">
    <location>
        <begin position="146"/>
        <end position="164"/>
    </location>
</feature>
<dbReference type="AlphaFoldDB" id="A0AAE1G7G6"/>
<name>A0AAE1G7G6_PETCI</name>
<feature type="region of interest" description="Disordered" evidence="1">
    <location>
        <begin position="17"/>
        <end position="48"/>
    </location>
</feature>
<dbReference type="EMBL" id="JAWQEG010000696">
    <property type="protein sequence ID" value="KAK3886441.1"/>
    <property type="molecule type" value="Genomic_DNA"/>
</dbReference>
<evidence type="ECO:0000256" key="1">
    <source>
        <dbReference type="SAM" id="MobiDB-lite"/>
    </source>
</evidence>
<feature type="region of interest" description="Disordered" evidence="1">
    <location>
        <begin position="128"/>
        <end position="171"/>
    </location>
</feature>
<evidence type="ECO:0000313" key="2">
    <source>
        <dbReference type="EMBL" id="KAK3886441.1"/>
    </source>
</evidence>
<gene>
    <name evidence="2" type="ORF">Pcinc_009416</name>
</gene>
<dbReference type="Proteomes" id="UP001286313">
    <property type="component" value="Unassembled WGS sequence"/>
</dbReference>
<organism evidence="2 3">
    <name type="scientific">Petrolisthes cinctipes</name>
    <name type="common">Flat porcelain crab</name>
    <dbReference type="NCBI Taxonomy" id="88211"/>
    <lineage>
        <taxon>Eukaryota</taxon>
        <taxon>Metazoa</taxon>
        <taxon>Ecdysozoa</taxon>
        <taxon>Arthropoda</taxon>
        <taxon>Crustacea</taxon>
        <taxon>Multicrustacea</taxon>
        <taxon>Malacostraca</taxon>
        <taxon>Eumalacostraca</taxon>
        <taxon>Eucarida</taxon>
        <taxon>Decapoda</taxon>
        <taxon>Pleocyemata</taxon>
        <taxon>Anomura</taxon>
        <taxon>Galatheoidea</taxon>
        <taxon>Porcellanidae</taxon>
        <taxon>Petrolisthes</taxon>
    </lineage>
</organism>
<reference evidence="2" key="1">
    <citation type="submission" date="2023-10" db="EMBL/GenBank/DDBJ databases">
        <title>Genome assemblies of two species of porcelain crab, Petrolisthes cinctipes and Petrolisthes manimaculis (Anomura: Porcellanidae).</title>
        <authorList>
            <person name="Angst P."/>
        </authorList>
    </citation>
    <scope>NUCLEOTIDE SEQUENCE</scope>
    <source>
        <strain evidence="2">PB745_01</strain>
        <tissue evidence="2">Gill</tissue>
    </source>
</reference>
<evidence type="ECO:0000313" key="3">
    <source>
        <dbReference type="Proteomes" id="UP001286313"/>
    </source>
</evidence>
<sequence>MFAEILKTILAPGSLHGTAAPGGVNNKVNDEAERKLNPPTSPIPPPPHYPTVKLVRAFSTPTAAGCRDRYDIMSSLAFGSSFPEEGTCNDPTCGVLVSGGGRLWRLTNVRIDRSERVASVAFVSGRRKRWGEGGGEHWPAGHSVVPAPPRPHPYPNYHPYPQPHPHSHITH</sequence>
<keyword evidence="3" id="KW-1185">Reference proteome</keyword>
<feature type="compositionally biased region" description="Pro residues" evidence="1">
    <location>
        <begin position="39"/>
        <end position="48"/>
    </location>
</feature>
<comment type="caution">
    <text evidence="2">The sequence shown here is derived from an EMBL/GenBank/DDBJ whole genome shotgun (WGS) entry which is preliminary data.</text>
</comment>
<protein>
    <submittedName>
        <fullName evidence="2">Uncharacterized protein</fullName>
    </submittedName>
</protein>
<accession>A0AAE1G7G6</accession>
<proteinExistence type="predicted"/>